<dbReference type="AlphaFoldDB" id="A0A7R9YUS9"/>
<protein>
    <submittedName>
        <fullName evidence="1">Uncharacterized protein</fullName>
    </submittedName>
</protein>
<organism evidence="1">
    <name type="scientific">Chlamydomonas euryale</name>
    <dbReference type="NCBI Taxonomy" id="1486919"/>
    <lineage>
        <taxon>Eukaryota</taxon>
        <taxon>Viridiplantae</taxon>
        <taxon>Chlorophyta</taxon>
        <taxon>core chlorophytes</taxon>
        <taxon>Chlorophyceae</taxon>
        <taxon>CS clade</taxon>
        <taxon>Chlamydomonadales</taxon>
        <taxon>Chlamydomonadaceae</taxon>
        <taxon>Chlamydomonas</taxon>
    </lineage>
</organism>
<gene>
    <name evidence="1" type="ORF">CEUR00632_LOCUS6672</name>
</gene>
<accession>A0A7R9YUS9</accession>
<evidence type="ECO:0000313" key="1">
    <source>
        <dbReference type="EMBL" id="CAD8286634.1"/>
    </source>
</evidence>
<sequence>MGAAGGGGGHVAAGGDAAAVSRARFFLKQQRRYVRERQSMLQVAREEWRNSMAAVSSIEDPVARSRQALMLQQVKGSLDEQIRALNADAMQLADLKAALAAADGGAGHPHFHTYPHLAHGYGGYGLLGADDGSMVSTMPWLSPPRPHLALASRHAGFGGGGGGGYLDPSVIANEGSALGPLGPAFGFLSRWRDEQELSQALLSQHSSWLRSFREQIGRASGQMASDGA</sequence>
<proteinExistence type="predicted"/>
<dbReference type="EMBL" id="HBEC01014437">
    <property type="protein sequence ID" value="CAD8286634.1"/>
    <property type="molecule type" value="Transcribed_RNA"/>
</dbReference>
<reference evidence="1" key="1">
    <citation type="submission" date="2021-01" db="EMBL/GenBank/DDBJ databases">
        <authorList>
            <person name="Corre E."/>
            <person name="Pelletier E."/>
            <person name="Niang G."/>
            <person name="Scheremetjew M."/>
            <person name="Finn R."/>
            <person name="Kale V."/>
            <person name="Holt S."/>
            <person name="Cochrane G."/>
            <person name="Meng A."/>
            <person name="Brown T."/>
            <person name="Cohen L."/>
        </authorList>
    </citation>
    <scope>NUCLEOTIDE SEQUENCE</scope>
    <source>
        <strain evidence="1">CCMP219</strain>
    </source>
</reference>
<name>A0A7R9YUS9_9CHLO</name>